<feature type="domain" description="Manganese/iron superoxide dismutase N-terminal" evidence="6">
    <location>
        <begin position="3"/>
        <end position="85"/>
    </location>
</feature>
<dbReference type="PRINTS" id="PR01703">
    <property type="entry name" value="MNSODISMTASE"/>
</dbReference>
<dbReference type="SUPFAM" id="SSF54719">
    <property type="entry name" value="Fe,Mn superoxide dismutase (SOD), C-terminal domain"/>
    <property type="match status" value="1"/>
</dbReference>
<evidence type="ECO:0000256" key="5">
    <source>
        <dbReference type="RuleBase" id="RU000414"/>
    </source>
</evidence>
<evidence type="ECO:0000256" key="1">
    <source>
        <dbReference type="ARBA" id="ARBA00008714"/>
    </source>
</evidence>
<comment type="catalytic activity">
    <reaction evidence="5">
        <text>2 superoxide + 2 H(+) = H2O2 + O2</text>
        <dbReference type="Rhea" id="RHEA:20696"/>
        <dbReference type="ChEBI" id="CHEBI:15378"/>
        <dbReference type="ChEBI" id="CHEBI:15379"/>
        <dbReference type="ChEBI" id="CHEBI:16240"/>
        <dbReference type="ChEBI" id="CHEBI:18421"/>
        <dbReference type="EC" id="1.15.1.1"/>
    </reaction>
</comment>
<dbReference type="Pfam" id="PF02777">
    <property type="entry name" value="Sod_Fe_C"/>
    <property type="match status" value="1"/>
</dbReference>
<comment type="caution">
    <text evidence="8">The sequence shown here is derived from an EMBL/GenBank/DDBJ whole genome shotgun (WGS) entry which is preliminary data.</text>
</comment>
<evidence type="ECO:0000256" key="2">
    <source>
        <dbReference type="ARBA" id="ARBA00012682"/>
    </source>
</evidence>
<name>A0ABQ1SIC1_9FLAO</name>
<dbReference type="InterPro" id="IPR036314">
    <property type="entry name" value="SOD_C_sf"/>
</dbReference>
<evidence type="ECO:0000313" key="9">
    <source>
        <dbReference type="Proteomes" id="UP000599179"/>
    </source>
</evidence>
<dbReference type="Proteomes" id="UP000599179">
    <property type="component" value="Unassembled WGS sequence"/>
</dbReference>
<proteinExistence type="inferred from homology"/>
<comment type="function">
    <text evidence="5">Destroys radicals which are normally produced within the cells and which are toxic to biological systems.</text>
</comment>
<comment type="similarity">
    <text evidence="1 5">Belongs to the iron/manganese superoxide dismutase family.</text>
</comment>
<evidence type="ECO:0000313" key="8">
    <source>
        <dbReference type="EMBL" id="GGE37949.1"/>
    </source>
</evidence>
<dbReference type="InterPro" id="IPR019833">
    <property type="entry name" value="Mn/Fe_SOD_BS"/>
</dbReference>
<dbReference type="PANTHER" id="PTHR43595">
    <property type="entry name" value="37S RIBOSOMAL PROTEIN S26, MITOCHONDRIAL"/>
    <property type="match status" value="1"/>
</dbReference>
<organism evidence="8 9">
    <name type="scientific">Psychroflexus planctonicus</name>
    <dbReference type="NCBI Taxonomy" id="1526575"/>
    <lineage>
        <taxon>Bacteria</taxon>
        <taxon>Pseudomonadati</taxon>
        <taxon>Bacteroidota</taxon>
        <taxon>Flavobacteriia</taxon>
        <taxon>Flavobacteriales</taxon>
        <taxon>Flavobacteriaceae</taxon>
        <taxon>Psychroflexus</taxon>
    </lineage>
</organism>
<dbReference type="Gene3D" id="1.10.287.990">
    <property type="entry name" value="Fe,Mn superoxide dismutase (SOD) domain"/>
    <property type="match status" value="1"/>
</dbReference>
<keyword evidence="4 5" id="KW-0560">Oxidoreductase</keyword>
<dbReference type="Gene3D" id="3.55.40.20">
    <property type="entry name" value="Iron/manganese superoxide dismutase, C-terminal domain"/>
    <property type="match status" value="1"/>
</dbReference>
<evidence type="ECO:0000259" key="7">
    <source>
        <dbReference type="Pfam" id="PF02777"/>
    </source>
</evidence>
<protein>
    <recommendedName>
        <fullName evidence="2 5">Superoxide dismutase</fullName>
        <ecNumber evidence="2 5">1.15.1.1</ecNumber>
    </recommendedName>
</protein>
<keyword evidence="3 5" id="KW-0479">Metal-binding</keyword>
<dbReference type="InterPro" id="IPR036324">
    <property type="entry name" value="Mn/Fe_SOD_N_sf"/>
</dbReference>
<keyword evidence="9" id="KW-1185">Reference proteome</keyword>
<dbReference type="InterPro" id="IPR019831">
    <property type="entry name" value="Mn/Fe_SOD_N"/>
</dbReference>
<evidence type="ECO:0000256" key="4">
    <source>
        <dbReference type="ARBA" id="ARBA00023002"/>
    </source>
</evidence>
<dbReference type="InterPro" id="IPR019832">
    <property type="entry name" value="Mn/Fe_SOD_C"/>
</dbReference>
<dbReference type="PANTHER" id="PTHR43595:SF2">
    <property type="entry name" value="SMALL RIBOSOMAL SUBUNIT PROTEIN MS42"/>
    <property type="match status" value="1"/>
</dbReference>
<dbReference type="InterPro" id="IPR001189">
    <property type="entry name" value="Mn/Fe_SOD"/>
</dbReference>
<gene>
    <name evidence="8" type="primary">sodA</name>
    <name evidence="8" type="ORF">GCM10010832_17770</name>
</gene>
<dbReference type="Pfam" id="PF00081">
    <property type="entry name" value="Sod_Fe_N"/>
    <property type="match status" value="1"/>
</dbReference>
<reference evidence="9" key="1">
    <citation type="journal article" date="2019" name="Int. J. Syst. Evol. Microbiol.">
        <title>The Global Catalogue of Microorganisms (GCM) 10K type strain sequencing project: providing services to taxonomists for standard genome sequencing and annotation.</title>
        <authorList>
            <consortium name="The Broad Institute Genomics Platform"/>
            <consortium name="The Broad Institute Genome Sequencing Center for Infectious Disease"/>
            <person name="Wu L."/>
            <person name="Ma J."/>
        </authorList>
    </citation>
    <scope>NUCLEOTIDE SEQUENCE [LARGE SCALE GENOMIC DNA]</scope>
    <source>
        <strain evidence="9">CGMCC 1.12931</strain>
    </source>
</reference>
<dbReference type="SUPFAM" id="SSF46609">
    <property type="entry name" value="Fe,Mn superoxide dismutase (SOD), N-terminal domain"/>
    <property type="match status" value="1"/>
</dbReference>
<feature type="domain" description="Manganese/iron superoxide dismutase C-terminal" evidence="7">
    <location>
        <begin position="92"/>
        <end position="196"/>
    </location>
</feature>
<dbReference type="RefSeq" id="WP_229731852.1">
    <property type="nucleotide sequence ID" value="NZ_BMGM01000007.1"/>
</dbReference>
<evidence type="ECO:0000259" key="6">
    <source>
        <dbReference type="Pfam" id="PF00081"/>
    </source>
</evidence>
<dbReference type="PROSITE" id="PS00088">
    <property type="entry name" value="SOD_MN"/>
    <property type="match status" value="1"/>
</dbReference>
<dbReference type="EC" id="1.15.1.1" evidence="2 5"/>
<accession>A0ABQ1SIC1</accession>
<sequence length="202" mass="22350">MAFELPKLNYAHDALEPHIDAKTMEIHHGKHHAGYTSKLNAAIEGTDLEGKSIEEILQNLDLSNGAVRNNGGGFYNHRLFWEVMSPDGGGNPSGDLAKAIDDAFGSFDKFKEKFSNAAATQFGSGWAWLCVHQGGSLEVCSTPNQDNPIMPNVGCAGTPILGIDVWEHAYYLNYQNKRPDYIEAFFNVINWDKVSELYKANK</sequence>
<dbReference type="PIRSF" id="PIRSF000349">
    <property type="entry name" value="SODismutase"/>
    <property type="match status" value="1"/>
</dbReference>
<dbReference type="EMBL" id="BMGM01000007">
    <property type="protein sequence ID" value="GGE37949.1"/>
    <property type="molecule type" value="Genomic_DNA"/>
</dbReference>
<evidence type="ECO:0000256" key="3">
    <source>
        <dbReference type="ARBA" id="ARBA00022723"/>
    </source>
</evidence>